<protein>
    <submittedName>
        <fullName evidence="3">Uncharacterized protein</fullName>
    </submittedName>
</protein>
<proteinExistence type="predicted"/>
<sequence length="251" mass="23764">MFAKTLAAFALVSAAVVAADDFTVDTPTGAAQCQPLQITWHGGQAPYYPSITKEGDISSVIKQFPQAKDSKLTWKVTVPAGQKFTIAVRDSTGQQKSSAPVAVGKGSSDCKDDDDSNSSGGGGGGAAAGGGGSSGSSSKGGDGDDKKSSSSGGKSSSSGSSKSSDSKSSSKGGDGDDKKSSAGGAGGAGGSSSSQSSPTSGGGSSGGSENSGENNSGNSGEKKGSNSGAASFSGLPAVVAGVVGVAVAALI</sequence>
<evidence type="ECO:0000256" key="2">
    <source>
        <dbReference type="SAM" id="SignalP"/>
    </source>
</evidence>
<keyword evidence="2" id="KW-0732">Signal</keyword>
<dbReference type="Proteomes" id="UP001214603">
    <property type="component" value="Chromosome 1"/>
</dbReference>
<feature type="region of interest" description="Disordered" evidence="1">
    <location>
        <begin position="89"/>
        <end position="232"/>
    </location>
</feature>
<feature type="signal peptide" evidence="2">
    <location>
        <begin position="1"/>
        <end position="19"/>
    </location>
</feature>
<evidence type="ECO:0000313" key="3">
    <source>
        <dbReference type="EMBL" id="WFD02352.1"/>
    </source>
</evidence>
<gene>
    <name evidence="3" type="ORF">MOBT1_001034</name>
</gene>
<dbReference type="AlphaFoldDB" id="A0AAF0E2H6"/>
<feature type="compositionally biased region" description="Low complexity" evidence="1">
    <location>
        <begin position="149"/>
        <end position="171"/>
    </location>
</feature>
<dbReference type="PANTHER" id="PTHR37487:SF2">
    <property type="entry name" value="EXPRESSED PROTEIN"/>
    <property type="match status" value="1"/>
</dbReference>
<evidence type="ECO:0000313" key="4">
    <source>
        <dbReference type="Proteomes" id="UP001214603"/>
    </source>
</evidence>
<evidence type="ECO:0000256" key="1">
    <source>
        <dbReference type="SAM" id="MobiDB-lite"/>
    </source>
</evidence>
<accession>A0AAF0E2H6</accession>
<feature type="compositionally biased region" description="Gly residues" evidence="1">
    <location>
        <begin position="119"/>
        <end position="140"/>
    </location>
</feature>
<feature type="compositionally biased region" description="Low complexity" evidence="1">
    <location>
        <begin position="207"/>
        <end position="232"/>
    </location>
</feature>
<reference evidence="3" key="1">
    <citation type="submission" date="2023-03" db="EMBL/GenBank/DDBJ databases">
        <title>Mating type loci evolution in Malassezia.</title>
        <authorList>
            <person name="Coelho M.A."/>
        </authorList>
    </citation>
    <scope>NUCLEOTIDE SEQUENCE</scope>
    <source>
        <strain evidence="3">CBS 7876</strain>
    </source>
</reference>
<feature type="chain" id="PRO_5042014988" evidence="2">
    <location>
        <begin position="20"/>
        <end position="251"/>
    </location>
</feature>
<dbReference type="EMBL" id="CP119934">
    <property type="protein sequence ID" value="WFD02352.1"/>
    <property type="molecule type" value="Genomic_DNA"/>
</dbReference>
<organism evidence="3 4">
    <name type="scientific">Malassezia obtusa</name>
    <dbReference type="NCBI Taxonomy" id="76774"/>
    <lineage>
        <taxon>Eukaryota</taxon>
        <taxon>Fungi</taxon>
        <taxon>Dikarya</taxon>
        <taxon>Basidiomycota</taxon>
        <taxon>Ustilaginomycotina</taxon>
        <taxon>Malasseziomycetes</taxon>
        <taxon>Malasseziales</taxon>
        <taxon>Malasseziaceae</taxon>
        <taxon>Malassezia</taxon>
    </lineage>
</organism>
<keyword evidence="4" id="KW-1185">Reference proteome</keyword>
<name>A0AAF0E2H6_9BASI</name>
<dbReference type="PANTHER" id="PTHR37487">
    <property type="entry name" value="CHROMOSOME 1, WHOLE GENOME SHOTGUN SEQUENCE"/>
    <property type="match status" value="1"/>
</dbReference>